<evidence type="ECO:0000313" key="6">
    <source>
        <dbReference type="Proteomes" id="UP001186944"/>
    </source>
</evidence>
<evidence type="ECO:0000313" key="5">
    <source>
        <dbReference type="EMBL" id="KAK3085133.1"/>
    </source>
</evidence>
<dbReference type="GO" id="GO:0008198">
    <property type="term" value="F:ferrous iron binding"/>
    <property type="evidence" value="ECO:0007669"/>
    <property type="project" value="TreeGrafter"/>
</dbReference>
<dbReference type="InterPro" id="IPR032852">
    <property type="entry name" value="ALKBH2"/>
</dbReference>
<dbReference type="GO" id="GO:0006307">
    <property type="term" value="P:DNA alkylation repair"/>
    <property type="evidence" value="ECO:0007669"/>
    <property type="project" value="TreeGrafter"/>
</dbReference>
<feature type="binding site" evidence="2">
    <location>
        <position position="69"/>
    </location>
    <ligand>
        <name>2-oxoglutarate</name>
        <dbReference type="ChEBI" id="CHEBI:16810"/>
    </ligand>
</feature>
<sequence length="110" mass="12578">MGEHKDDEDDLVFGHPIASLTLGQPRDFIFRHGDSRGKNAKRKIDPVKIKLEDGSLLMMNYPTNSYWYHSLPPRKTAPGIRINMTFRLMKNKDSTEGPSKCKAEMESDVK</sequence>
<protein>
    <recommendedName>
        <fullName evidence="4">Fe2OG dioxygenase domain-containing protein</fullName>
    </recommendedName>
</protein>
<feature type="binding site" evidence="2">
    <location>
        <position position="81"/>
    </location>
    <ligand>
        <name>2-oxoglutarate</name>
        <dbReference type="ChEBI" id="CHEBI:16810"/>
    </ligand>
</feature>
<evidence type="ECO:0000256" key="2">
    <source>
        <dbReference type="PIRSR" id="PIRSR632852-1"/>
    </source>
</evidence>
<feature type="binding site" evidence="2">
    <location>
        <position position="4"/>
    </location>
    <ligand>
        <name>2-oxoglutarate</name>
        <dbReference type="ChEBI" id="CHEBI:16810"/>
    </ligand>
</feature>
<dbReference type="GO" id="GO:0051747">
    <property type="term" value="F:cytosine C-5 DNA demethylase activity"/>
    <property type="evidence" value="ECO:0007669"/>
    <property type="project" value="TreeGrafter"/>
</dbReference>
<name>A0AA89BWH5_PINIB</name>
<dbReference type="SUPFAM" id="SSF51197">
    <property type="entry name" value="Clavaminate synthase-like"/>
    <property type="match status" value="1"/>
</dbReference>
<dbReference type="AlphaFoldDB" id="A0AA89BWH5"/>
<dbReference type="EMBL" id="VSWD01000013">
    <property type="protein sequence ID" value="KAK3085133.1"/>
    <property type="molecule type" value="Genomic_DNA"/>
</dbReference>
<dbReference type="InterPro" id="IPR037151">
    <property type="entry name" value="AlkB-like_sf"/>
</dbReference>
<gene>
    <name evidence="5" type="ORF">FSP39_024913</name>
</gene>
<reference evidence="5" key="1">
    <citation type="submission" date="2019-08" db="EMBL/GenBank/DDBJ databases">
        <title>The improved chromosome-level genome for the pearl oyster Pinctada fucata martensii using PacBio sequencing and Hi-C.</title>
        <authorList>
            <person name="Zheng Z."/>
        </authorList>
    </citation>
    <scope>NUCLEOTIDE SEQUENCE</scope>
    <source>
        <strain evidence="5">ZZ-2019</strain>
        <tissue evidence="5">Adductor muscle</tissue>
    </source>
</reference>
<dbReference type="Gene3D" id="2.60.120.590">
    <property type="entry name" value="Alpha-ketoglutarate-dependent dioxygenase AlkB-like"/>
    <property type="match status" value="1"/>
</dbReference>
<comment type="cofactor">
    <cofactor evidence="1">
        <name>Fe(2+)</name>
        <dbReference type="ChEBI" id="CHEBI:29033"/>
    </cofactor>
</comment>
<dbReference type="PANTHER" id="PTHR31573">
    <property type="entry name" value="ALPHA-KETOGLUTARATE-DEPENDENT DIOXYGENASE ALKB HOMOLOG 2"/>
    <property type="match status" value="1"/>
</dbReference>
<dbReference type="GO" id="GO:0035516">
    <property type="term" value="F:broad specificity oxidative DNA demethylase activity"/>
    <property type="evidence" value="ECO:0007669"/>
    <property type="project" value="TreeGrafter"/>
</dbReference>
<evidence type="ECO:0000259" key="4">
    <source>
        <dbReference type="PROSITE" id="PS51471"/>
    </source>
</evidence>
<feature type="domain" description="Fe2OG dioxygenase" evidence="4">
    <location>
        <begin position="1"/>
        <end position="90"/>
    </location>
</feature>
<proteinExistence type="predicted"/>
<comment type="caution">
    <text evidence="5">The sequence shown here is derived from an EMBL/GenBank/DDBJ whole genome shotgun (WGS) entry which is preliminary data.</text>
</comment>
<evidence type="ECO:0000256" key="1">
    <source>
        <dbReference type="ARBA" id="ARBA00001954"/>
    </source>
</evidence>
<dbReference type="InterPro" id="IPR005123">
    <property type="entry name" value="Oxoglu/Fe-dep_dioxygenase_dom"/>
</dbReference>
<evidence type="ECO:0000256" key="3">
    <source>
        <dbReference type="SAM" id="MobiDB-lite"/>
    </source>
</evidence>
<dbReference type="Proteomes" id="UP001186944">
    <property type="component" value="Unassembled WGS sequence"/>
</dbReference>
<organism evidence="5 6">
    <name type="scientific">Pinctada imbricata</name>
    <name type="common">Atlantic pearl-oyster</name>
    <name type="synonym">Pinctada martensii</name>
    <dbReference type="NCBI Taxonomy" id="66713"/>
    <lineage>
        <taxon>Eukaryota</taxon>
        <taxon>Metazoa</taxon>
        <taxon>Spiralia</taxon>
        <taxon>Lophotrochozoa</taxon>
        <taxon>Mollusca</taxon>
        <taxon>Bivalvia</taxon>
        <taxon>Autobranchia</taxon>
        <taxon>Pteriomorphia</taxon>
        <taxon>Pterioida</taxon>
        <taxon>Pterioidea</taxon>
        <taxon>Pteriidae</taxon>
        <taxon>Pinctada</taxon>
    </lineage>
</organism>
<dbReference type="PANTHER" id="PTHR31573:SF1">
    <property type="entry name" value="DNA OXIDATIVE DEMETHYLASE ALKBH2"/>
    <property type="match status" value="1"/>
</dbReference>
<accession>A0AA89BWH5</accession>
<feature type="region of interest" description="Disordered" evidence="3">
    <location>
        <begin position="91"/>
        <end position="110"/>
    </location>
</feature>
<feature type="binding site" evidence="2">
    <location>
        <position position="85"/>
    </location>
    <ligand>
        <name>2-oxoglutarate</name>
        <dbReference type="ChEBI" id="CHEBI:16810"/>
    </ligand>
</feature>
<dbReference type="InterPro" id="IPR027450">
    <property type="entry name" value="AlkB-like"/>
</dbReference>
<dbReference type="Pfam" id="PF13532">
    <property type="entry name" value="2OG-FeII_Oxy_2"/>
    <property type="match status" value="1"/>
</dbReference>
<keyword evidence="6" id="KW-1185">Reference proteome</keyword>
<feature type="binding site" evidence="2">
    <location>
        <position position="87"/>
    </location>
    <ligand>
        <name>2-oxoglutarate</name>
        <dbReference type="ChEBI" id="CHEBI:16810"/>
    </ligand>
</feature>
<feature type="binding site" evidence="2">
    <location>
        <position position="7"/>
    </location>
    <ligand>
        <name>substrate</name>
    </ligand>
</feature>
<dbReference type="PROSITE" id="PS51471">
    <property type="entry name" value="FE2OG_OXY"/>
    <property type="match status" value="1"/>
</dbReference>